<keyword evidence="3" id="KW-0813">Transport</keyword>
<keyword evidence="9 11" id="KW-0472">Membrane</keyword>
<dbReference type="InterPro" id="IPR003593">
    <property type="entry name" value="AAA+_ATPase"/>
</dbReference>
<dbReference type="OrthoDB" id="66620at2759"/>
<protein>
    <recommendedName>
        <fullName evidence="12">ABC transporter domain-containing protein</fullName>
    </recommendedName>
</protein>
<evidence type="ECO:0000256" key="10">
    <source>
        <dbReference type="SAM" id="MobiDB-lite"/>
    </source>
</evidence>
<feature type="region of interest" description="Disordered" evidence="10">
    <location>
        <begin position="517"/>
        <end position="559"/>
    </location>
</feature>
<sequence>MATSQSPGKSKDPDEAAQQTTARSSPKPTAESDAKLLSALRHELETSRGRLTIERRKELATKLLEHSHGDDTFFTRLSKRMQDAGVHVPSITVEYRDLRVDTEALVGAASVSTVASVPLGFIKRLLCLHRGQESRPLRILNGLQGKLVPGRLTLLLGPPSCGKSSFMRALTSRLIPAQGKVSGDIRYNGFKLDEFNVLRSSAYVDQIDNHNPNLTVRETLDFAHACQVGLHGASFNLPAELAAHHIALRQSQPAVSGNSGYDNGNNGIGNGQNGDQTYNGGTGINSGSSNTNSNGHSHVCSSQPSNPQVLKALRHSRNERTLLEQAAPDDEFEALLRQAWGTQVKVDIVMALFGLSHCAETLVGDQIVRGISGGERKRLTAAEILVGSSSVVMMDEMSTGLDSATLFTVIRWLSQAAKALQMTIVASLLQPPPEVFGLFDDVILMTEGRVLYHGPVKDVVDHFRTLGLECPERKDVPSFLLEITTPTGQREFAGQELRARFNLPPLGQEDGGLVAASRTGSAAVPPPRSGVAADATTNASTTASGGGGGDASNRGVSRSLKLRPKSMLVSVEEMEQAFWTQNPHGRKMASELREQPLQPLSPHPAPPLVPKGSRFALGPAEAVAAATRRQMTLVMRDKVLLKGRIMQVIVLGLLTGSLFYNQGVSLIASRTMFGACFMSTLFMSFGGFPQLPVTMELKKVWFKHRAAGFYPAYAQGMAMALSQLPLSTLESIIFSLIMYFMVNFYRQPGYFFTFMLIMATCSMSVSSLFRYMACLCPNMVVANAAVGFVFVFLILTSGFAIVHKSIPPWMIWAYWISPQGYALRALVVNEMVSPKWQDVPAPPGMSAGLSLGDAALMSFDFYRERKWIWIGVGFLIGSFIVLTYTSIISLAFQQPEVPTAQIPDPEDLQKARHRAEERHAKLVQEEAVTAAEAAVIEVRPPSAGALPMKKLQKLPQEVGRNKHSREEGASVGSNPPGMVVSPSLAALQDFNEISSSLPFTPITLVFQDLKYWVPNPAYSRRAAKAAAKAAAEANQAGIDTHARTSAAAAAGAGATAGKTDIEMAPNKLPATAGATTGATAGGDGGVPMAARERLQLLSGITGYNEPGVLLALMGGSGAGKTTLMDVIAGRKTIGEIGGTITVNGHQADPRAWSRVMGYVEQFDIHSPGQTVEEALQFSARLRLPRSLSDSQVRAYVEEVLEIVDLLPLMGALVGSPGASGLSVEARKRLTIAVELVANPSCIFLDEPTSGLDARAAAIVMRAVRNVACNGRTVMVTIHQPSIEIFESFDDLLLIQRGGLTTYFGPLGRHSTDLIAYFMAVPGTPTLPAGFNPATWMLEVTGGSMATVLNRVDVDWPAHYAASELAVKNNARAQALVDEGFKTARALEVGSRYAMPFGTQVRVLLRKFNLAYWRAPGYNFMRVGMTLVTSFIYAAVYWGEGKVPNPATIANVQNVMGIMFASSNFLGMINLMSVMPVVGYERVVFYRERGASMYNPFAYGAAIALVEMPYLLIQALIFVPIIYFMIGFDPLPEQFFYYIIVFFETIAFYTIFGQTLVYITPAQTIAQVVGGGFNFLFNVFNGFIITYPDMPSGWRWMNRAVPPTWILYGLGISQLGNDDGELIYGGTSMPVNEFMKERFGYRYDMRWWVVLILLAYVLVLRVGSILALKYWNFLRR</sequence>
<feature type="transmembrane region" description="Helical" evidence="11">
    <location>
        <begin position="867"/>
        <end position="892"/>
    </location>
</feature>
<evidence type="ECO:0000256" key="8">
    <source>
        <dbReference type="ARBA" id="ARBA00022989"/>
    </source>
</evidence>
<dbReference type="SMART" id="SM00382">
    <property type="entry name" value="AAA"/>
    <property type="match status" value="2"/>
</dbReference>
<evidence type="ECO:0000256" key="6">
    <source>
        <dbReference type="ARBA" id="ARBA00022741"/>
    </source>
</evidence>
<evidence type="ECO:0000256" key="7">
    <source>
        <dbReference type="ARBA" id="ARBA00022840"/>
    </source>
</evidence>
<organism evidence="14 15">
    <name type="scientific">Volvox reticuliferus</name>
    <dbReference type="NCBI Taxonomy" id="1737510"/>
    <lineage>
        <taxon>Eukaryota</taxon>
        <taxon>Viridiplantae</taxon>
        <taxon>Chlorophyta</taxon>
        <taxon>core chlorophytes</taxon>
        <taxon>Chlorophyceae</taxon>
        <taxon>CS clade</taxon>
        <taxon>Chlamydomonadales</taxon>
        <taxon>Volvocaceae</taxon>
        <taxon>Volvox</taxon>
    </lineage>
</organism>
<feature type="transmembrane region" description="Helical" evidence="11">
    <location>
        <begin position="639"/>
        <end position="660"/>
    </location>
</feature>
<comment type="caution">
    <text evidence="14">The sequence shown here is derived from an EMBL/GenBank/DDBJ whole genome shotgun (WGS) entry which is preliminary data.</text>
</comment>
<evidence type="ECO:0000256" key="9">
    <source>
        <dbReference type="ARBA" id="ARBA00023136"/>
    </source>
</evidence>
<feature type="compositionally biased region" description="Low complexity" evidence="10">
    <location>
        <begin position="531"/>
        <end position="543"/>
    </location>
</feature>
<feature type="transmembrane region" description="Helical" evidence="11">
    <location>
        <begin position="748"/>
        <end position="769"/>
    </location>
</feature>
<feature type="transmembrane region" description="Helical" evidence="11">
    <location>
        <begin position="781"/>
        <end position="802"/>
    </location>
</feature>
<feature type="transmembrane region" description="Helical" evidence="11">
    <location>
        <begin position="672"/>
        <end position="691"/>
    </location>
</feature>
<dbReference type="InterPro" id="IPR027417">
    <property type="entry name" value="P-loop_NTPase"/>
</dbReference>
<evidence type="ECO:0000313" key="13">
    <source>
        <dbReference type="EMBL" id="GIL86026.1"/>
    </source>
</evidence>
<dbReference type="Pfam" id="PF08370">
    <property type="entry name" value="PDR_assoc"/>
    <property type="match status" value="1"/>
</dbReference>
<dbReference type="InterPro" id="IPR013525">
    <property type="entry name" value="ABC2_TM"/>
</dbReference>
<dbReference type="EMBL" id="BNCP01000034">
    <property type="protein sequence ID" value="GIL86026.1"/>
    <property type="molecule type" value="Genomic_DNA"/>
</dbReference>
<evidence type="ECO:0000256" key="2">
    <source>
        <dbReference type="ARBA" id="ARBA00006012"/>
    </source>
</evidence>
<feature type="transmembrane region" description="Helical" evidence="11">
    <location>
        <begin position="1457"/>
        <end position="1477"/>
    </location>
</feature>
<feature type="compositionally biased region" description="Low complexity" evidence="10">
    <location>
        <begin position="285"/>
        <end position="298"/>
    </location>
</feature>
<feature type="compositionally biased region" description="Polar residues" evidence="10">
    <location>
        <begin position="17"/>
        <end position="27"/>
    </location>
</feature>
<evidence type="ECO:0000256" key="5">
    <source>
        <dbReference type="ARBA" id="ARBA00022737"/>
    </source>
</evidence>
<evidence type="ECO:0000256" key="11">
    <source>
        <dbReference type="SAM" id="Phobius"/>
    </source>
</evidence>
<keyword evidence="4 11" id="KW-0812">Transmembrane</keyword>
<evidence type="ECO:0000256" key="1">
    <source>
        <dbReference type="ARBA" id="ARBA00004141"/>
    </source>
</evidence>
<dbReference type="EMBL" id="BNCQ01000016">
    <property type="protein sequence ID" value="GIM04509.1"/>
    <property type="molecule type" value="Genomic_DNA"/>
</dbReference>
<dbReference type="Proteomes" id="UP000722791">
    <property type="component" value="Unassembled WGS sequence"/>
</dbReference>
<feature type="transmembrane region" description="Helical" evidence="11">
    <location>
        <begin position="1563"/>
        <end position="1586"/>
    </location>
</feature>
<evidence type="ECO:0000256" key="3">
    <source>
        <dbReference type="ARBA" id="ARBA00022448"/>
    </source>
</evidence>
<evidence type="ECO:0000313" key="15">
    <source>
        <dbReference type="Proteomes" id="UP000722791"/>
    </source>
</evidence>
<feature type="transmembrane region" description="Helical" evidence="11">
    <location>
        <begin position="712"/>
        <end position="742"/>
    </location>
</feature>
<dbReference type="PANTHER" id="PTHR19241">
    <property type="entry name" value="ATP-BINDING CASSETTE TRANSPORTER"/>
    <property type="match status" value="1"/>
</dbReference>
<dbReference type="Proteomes" id="UP000747110">
    <property type="component" value="Unassembled WGS sequence"/>
</dbReference>
<feature type="transmembrane region" description="Helical" evidence="11">
    <location>
        <begin position="1534"/>
        <end position="1551"/>
    </location>
</feature>
<dbReference type="InterPro" id="IPR003439">
    <property type="entry name" value="ABC_transporter-like_ATP-bd"/>
</dbReference>
<comment type="subcellular location">
    <subcellularLocation>
        <location evidence="1">Membrane</location>
        <topology evidence="1">Multi-pass membrane protein</topology>
    </subcellularLocation>
</comment>
<feature type="domain" description="ABC transporter" evidence="12">
    <location>
        <begin position="123"/>
        <end position="472"/>
    </location>
</feature>
<feature type="transmembrane region" description="Helical" evidence="11">
    <location>
        <begin position="1498"/>
        <end position="1522"/>
    </location>
</feature>
<dbReference type="Gene3D" id="3.40.50.300">
    <property type="entry name" value="P-loop containing nucleotide triphosphate hydrolases"/>
    <property type="match status" value="3"/>
</dbReference>
<feature type="region of interest" description="Disordered" evidence="10">
    <location>
        <begin position="1"/>
        <end position="33"/>
    </location>
</feature>
<feature type="region of interest" description="Disordered" evidence="10">
    <location>
        <begin position="253"/>
        <end position="306"/>
    </location>
</feature>
<dbReference type="GO" id="GO:0071944">
    <property type="term" value="C:cell periphery"/>
    <property type="evidence" value="ECO:0007669"/>
    <property type="project" value="UniProtKB-ARBA"/>
</dbReference>
<gene>
    <name evidence="13" type="ORF">Vretifemale_14307</name>
    <name evidence="14" type="ORF">Vretimale_9068</name>
</gene>
<proteinExistence type="inferred from homology"/>
<feature type="domain" description="ABC transporter" evidence="12">
    <location>
        <begin position="1081"/>
        <end position="1321"/>
    </location>
</feature>
<feature type="region of interest" description="Disordered" evidence="10">
    <location>
        <begin position="956"/>
        <end position="977"/>
    </location>
</feature>
<dbReference type="InterPro" id="IPR043926">
    <property type="entry name" value="ABCG_dom"/>
</dbReference>
<evidence type="ECO:0000313" key="14">
    <source>
        <dbReference type="EMBL" id="GIM04509.1"/>
    </source>
</evidence>
<dbReference type="FunFam" id="3.40.50.300:FF:000059">
    <property type="entry name" value="ABC transporter G family member 40"/>
    <property type="match status" value="1"/>
</dbReference>
<evidence type="ECO:0000256" key="4">
    <source>
        <dbReference type="ARBA" id="ARBA00022692"/>
    </source>
</evidence>
<reference evidence="14" key="1">
    <citation type="journal article" date="2021" name="Proc. Natl. Acad. Sci. U.S.A.">
        <title>Three genomes in the algal genus Volvox reveal the fate of a haploid sex-determining region after a transition to homothallism.</title>
        <authorList>
            <person name="Yamamoto K."/>
            <person name="Hamaji T."/>
            <person name="Kawai-Toyooka H."/>
            <person name="Matsuzaki R."/>
            <person name="Takahashi F."/>
            <person name="Nishimura Y."/>
            <person name="Kawachi M."/>
            <person name="Noguchi H."/>
            <person name="Minakuchi Y."/>
            <person name="Umen J.G."/>
            <person name="Toyoda A."/>
            <person name="Nozaki H."/>
        </authorList>
    </citation>
    <scope>NUCLEOTIDE SEQUENCE</scope>
    <source>
        <strain evidence="14">NIES-3785</strain>
        <strain evidence="13">NIES-3786</strain>
    </source>
</reference>
<dbReference type="GO" id="GO:0016887">
    <property type="term" value="F:ATP hydrolysis activity"/>
    <property type="evidence" value="ECO:0007669"/>
    <property type="project" value="InterPro"/>
</dbReference>
<keyword evidence="7" id="KW-0067">ATP-binding</keyword>
<feature type="transmembrane region" description="Helical" evidence="11">
    <location>
        <begin position="1646"/>
        <end position="1667"/>
    </location>
</feature>
<dbReference type="GO" id="GO:0016020">
    <property type="term" value="C:membrane"/>
    <property type="evidence" value="ECO:0007669"/>
    <property type="project" value="UniProtKB-SubCell"/>
</dbReference>
<dbReference type="Pfam" id="PF00005">
    <property type="entry name" value="ABC_tran"/>
    <property type="match status" value="2"/>
</dbReference>
<evidence type="ECO:0000259" key="12">
    <source>
        <dbReference type="PROSITE" id="PS50893"/>
    </source>
</evidence>
<dbReference type="Pfam" id="PF01061">
    <property type="entry name" value="ABC2_membrane"/>
    <property type="match status" value="2"/>
</dbReference>
<dbReference type="GO" id="GO:0140359">
    <property type="term" value="F:ABC-type transporter activity"/>
    <property type="evidence" value="ECO:0007669"/>
    <property type="project" value="InterPro"/>
</dbReference>
<dbReference type="GO" id="GO:0005524">
    <property type="term" value="F:ATP binding"/>
    <property type="evidence" value="ECO:0007669"/>
    <property type="project" value="UniProtKB-KW"/>
</dbReference>
<keyword evidence="5" id="KW-0677">Repeat</keyword>
<dbReference type="PROSITE" id="PS50893">
    <property type="entry name" value="ABC_TRANSPORTER_2"/>
    <property type="match status" value="2"/>
</dbReference>
<comment type="similarity">
    <text evidence="2">Belongs to the ABC transporter superfamily. ABCG family. PDR (TC 3.A.1.205) subfamily.</text>
</comment>
<keyword evidence="6" id="KW-0547">Nucleotide-binding</keyword>
<evidence type="ECO:0000313" key="16">
    <source>
        <dbReference type="Proteomes" id="UP000747110"/>
    </source>
</evidence>
<dbReference type="InterPro" id="IPR013581">
    <property type="entry name" value="PDR_assoc"/>
</dbReference>
<keyword evidence="16" id="KW-1185">Reference proteome</keyword>
<keyword evidence="8 11" id="KW-1133">Transmembrane helix</keyword>
<name>A0A8J4LPL2_9CHLO</name>
<dbReference type="SUPFAM" id="SSF52540">
    <property type="entry name" value="P-loop containing nucleoside triphosphate hydrolases"/>
    <property type="match status" value="2"/>
</dbReference>
<feature type="transmembrane region" description="Helical" evidence="11">
    <location>
        <begin position="1419"/>
        <end position="1437"/>
    </location>
</feature>
<dbReference type="Pfam" id="PF19055">
    <property type="entry name" value="ABC2_membrane_7"/>
    <property type="match status" value="2"/>
</dbReference>
<accession>A0A8J4LPL2</accession>